<proteinExistence type="predicted"/>
<gene>
    <name evidence="5" type="ORF">Scaly_0882200</name>
</gene>
<dbReference type="PRINTS" id="PR00909">
    <property type="entry name" value="SPERMDNBNDNG"/>
</dbReference>
<accession>A0AAW2QW71</accession>
<dbReference type="Gene3D" id="3.40.190.10">
    <property type="entry name" value="Periplasmic binding protein-like II"/>
    <property type="match status" value="2"/>
</dbReference>
<dbReference type="GO" id="GO:0015846">
    <property type="term" value="P:polyamine transport"/>
    <property type="evidence" value="ECO:0007669"/>
    <property type="project" value="InterPro"/>
</dbReference>
<dbReference type="AlphaFoldDB" id="A0AAW2QW71"/>
<dbReference type="GO" id="GO:0019808">
    <property type="term" value="F:polyamine binding"/>
    <property type="evidence" value="ECO:0007669"/>
    <property type="project" value="InterPro"/>
</dbReference>
<reference evidence="5" key="1">
    <citation type="submission" date="2020-06" db="EMBL/GenBank/DDBJ databases">
        <authorList>
            <person name="Li T."/>
            <person name="Hu X."/>
            <person name="Zhang T."/>
            <person name="Song X."/>
            <person name="Zhang H."/>
            <person name="Dai N."/>
            <person name="Sheng W."/>
            <person name="Hou X."/>
            <person name="Wei L."/>
        </authorList>
    </citation>
    <scope>NUCLEOTIDE SEQUENCE</scope>
    <source>
        <strain evidence="5">KEN8</strain>
        <tissue evidence="5">Leaf</tissue>
    </source>
</reference>
<comment type="caution">
    <text evidence="5">The sequence shown here is derived from an EMBL/GenBank/DDBJ whole genome shotgun (WGS) entry which is preliminary data.</text>
</comment>
<dbReference type="Pfam" id="PF13343">
    <property type="entry name" value="SBP_bac_6"/>
    <property type="match status" value="1"/>
</dbReference>
<dbReference type="CDD" id="cd13661">
    <property type="entry name" value="PBP2_PotD_PotF_like_1"/>
    <property type="match status" value="1"/>
</dbReference>
<name>A0AAW2QW71_9LAMI</name>
<dbReference type="InterPro" id="IPR001188">
    <property type="entry name" value="Sperm_putr-bd"/>
</dbReference>
<dbReference type="PANTHER" id="PTHR30222:SF17">
    <property type="entry name" value="SPERMIDINE_PUTRESCINE-BINDING PERIPLASMIC PROTEIN"/>
    <property type="match status" value="1"/>
</dbReference>
<organism evidence="5">
    <name type="scientific">Sesamum calycinum</name>
    <dbReference type="NCBI Taxonomy" id="2727403"/>
    <lineage>
        <taxon>Eukaryota</taxon>
        <taxon>Viridiplantae</taxon>
        <taxon>Streptophyta</taxon>
        <taxon>Embryophyta</taxon>
        <taxon>Tracheophyta</taxon>
        <taxon>Spermatophyta</taxon>
        <taxon>Magnoliopsida</taxon>
        <taxon>eudicotyledons</taxon>
        <taxon>Gunneridae</taxon>
        <taxon>Pentapetalae</taxon>
        <taxon>asterids</taxon>
        <taxon>lamiids</taxon>
        <taxon>Lamiales</taxon>
        <taxon>Pedaliaceae</taxon>
        <taxon>Sesamum</taxon>
    </lineage>
</organism>
<evidence type="ECO:0000313" key="5">
    <source>
        <dbReference type="EMBL" id="KAL0372006.1"/>
    </source>
</evidence>
<keyword evidence="4" id="KW-0574">Periplasm</keyword>
<evidence type="ECO:0000256" key="3">
    <source>
        <dbReference type="ARBA" id="ARBA00022729"/>
    </source>
</evidence>
<dbReference type="EMBL" id="JACGWM010000005">
    <property type="protein sequence ID" value="KAL0372006.1"/>
    <property type="molecule type" value="Genomic_DNA"/>
</dbReference>
<sequence>MPVLSLPSLPGPICSNPNPARTWIQTPRCPPRRLSTKLTATLNNNPYSSAGDFLRQLSVSSVVLIGLGLSSLWAFPPPASARICPASPSSLAHAQETLVGWLYFVLHCLCLSCCGEFKHFWASISAYCLRKEESEILSNTDNGGEFENLENIEDEDMKGAFERWKSKTYALTVPLRIVALKEFLKSQGKRVRFHPEFRRSLRDIFHELSNPFNKGKINRKSAVAADLVTLGDSWLNFAIGKGLIEPMTRAEDQDWFQDLSDKWKVYLRRSSEGNLDSQGRIWAVPYRWGSMVIAYNRKEFQKHKLAPLQDWSDLWRPELAGKISMVDSPREIVGAVLKCMGASYNTTNIDSQVVGGKYAVLHQLELLVQQVRLFDSQHYLKAFRAGDVWVAVGWSSDVLPVAKTMSNVSVIVPKSGASLWADFWAVPSASRLVTDQIGGRVRGPSPLVEQWVEFCLQPERALPFKEEIIAGASPISLKSTVEGPQERRNGRPELDTNLISNIPPAEILSRCELLEPLSEDTLSDYQWLIQSLPKPHHSIMNRLTRSISSTFPAFWSKLQSRAA</sequence>
<keyword evidence="2" id="KW-0813">Transport</keyword>
<evidence type="ECO:0000256" key="1">
    <source>
        <dbReference type="ARBA" id="ARBA00004418"/>
    </source>
</evidence>
<dbReference type="SUPFAM" id="SSF53850">
    <property type="entry name" value="Periplasmic binding protein-like II"/>
    <property type="match status" value="1"/>
</dbReference>
<evidence type="ECO:0000256" key="2">
    <source>
        <dbReference type="ARBA" id="ARBA00022448"/>
    </source>
</evidence>
<keyword evidence="3" id="KW-0732">Signal</keyword>
<reference evidence="5" key="2">
    <citation type="journal article" date="2024" name="Plant">
        <title>Genomic evolution and insights into agronomic trait innovations of Sesamum species.</title>
        <authorList>
            <person name="Miao H."/>
            <person name="Wang L."/>
            <person name="Qu L."/>
            <person name="Liu H."/>
            <person name="Sun Y."/>
            <person name="Le M."/>
            <person name="Wang Q."/>
            <person name="Wei S."/>
            <person name="Zheng Y."/>
            <person name="Lin W."/>
            <person name="Duan Y."/>
            <person name="Cao H."/>
            <person name="Xiong S."/>
            <person name="Wang X."/>
            <person name="Wei L."/>
            <person name="Li C."/>
            <person name="Ma Q."/>
            <person name="Ju M."/>
            <person name="Zhao R."/>
            <person name="Li G."/>
            <person name="Mu C."/>
            <person name="Tian Q."/>
            <person name="Mei H."/>
            <person name="Zhang T."/>
            <person name="Gao T."/>
            <person name="Zhang H."/>
        </authorList>
    </citation>
    <scope>NUCLEOTIDE SEQUENCE</scope>
    <source>
        <strain evidence="5">KEN8</strain>
    </source>
</reference>
<protein>
    <submittedName>
        <fullName evidence="5">Spermidine/putrescine-binding periplasmic protein 1</fullName>
    </submittedName>
</protein>
<comment type="subcellular location">
    <subcellularLocation>
        <location evidence="1">Periplasm</location>
    </subcellularLocation>
</comment>
<dbReference type="PANTHER" id="PTHR30222">
    <property type="entry name" value="SPERMIDINE/PUTRESCINE-BINDING PERIPLASMIC PROTEIN"/>
    <property type="match status" value="1"/>
</dbReference>
<evidence type="ECO:0000256" key="4">
    <source>
        <dbReference type="ARBA" id="ARBA00022764"/>
    </source>
</evidence>